<dbReference type="SUPFAM" id="SSF56801">
    <property type="entry name" value="Acetyl-CoA synthetase-like"/>
    <property type="match status" value="1"/>
</dbReference>
<protein>
    <submittedName>
        <fullName evidence="3">Acyl--CoA ligase</fullName>
    </submittedName>
</protein>
<dbReference type="PROSITE" id="PS00455">
    <property type="entry name" value="AMP_BINDING"/>
    <property type="match status" value="1"/>
</dbReference>
<name>A0A7J9SH02_9EURY</name>
<keyword evidence="4" id="KW-1185">Reference proteome</keyword>
<dbReference type="EMBL" id="JACKXD010000002">
    <property type="protein sequence ID" value="MBB6645998.1"/>
    <property type="molecule type" value="Genomic_DNA"/>
</dbReference>
<dbReference type="Gene3D" id="3.30.300.30">
    <property type="match status" value="1"/>
</dbReference>
<feature type="domain" description="AMP-dependent synthetase/ligase" evidence="1">
    <location>
        <begin position="52"/>
        <end position="412"/>
    </location>
</feature>
<evidence type="ECO:0000313" key="3">
    <source>
        <dbReference type="EMBL" id="MBB6645998.1"/>
    </source>
</evidence>
<feature type="domain" description="AMP-binding enzyme C-terminal" evidence="2">
    <location>
        <begin position="462"/>
        <end position="537"/>
    </location>
</feature>
<dbReference type="InterPro" id="IPR020845">
    <property type="entry name" value="AMP-binding_CS"/>
</dbReference>
<dbReference type="InterPro" id="IPR000873">
    <property type="entry name" value="AMP-dep_synth/lig_dom"/>
</dbReference>
<evidence type="ECO:0000313" key="4">
    <source>
        <dbReference type="Proteomes" id="UP000546257"/>
    </source>
</evidence>
<dbReference type="Pfam" id="PF13193">
    <property type="entry name" value="AMP-binding_C"/>
    <property type="match status" value="1"/>
</dbReference>
<proteinExistence type="predicted"/>
<dbReference type="PANTHER" id="PTHR43767">
    <property type="entry name" value="LONG-CHAIN-FATTY-ACID--COA LIGASE"/>
    <property type="match status" value="1"/>
</dbReference>
<reference evidence="3 4" key="1">
    <citation type="submission" date="2020-08" db="EMBL/GenBank/DDBJ databases">
        <authorList>
            <person name="Seo M.-J."/>
        </authorList>
    </citation>
    <scope>NUCLEOTIDE SEQUENCE [LARGE SCALE GENOMIC DNA]</scope>
    <source>
        <strain evidence="3 4">MBLA0160</strain>
    </source>
</reference>
<dbReference type="Gene3D" id="3.40.50.12780">
    <property type="entry name" value="N-terminal domain of ligase-like"/>
    <property type="match status" value="1"/>
</dbReference>
<dbReference type="AlphaFoldDB" id="A0A7J9SH02"/>
<dbReference type="InterPro" id="IPR042099">
    <property type="entry name" value="ANL_N_sf"/>
</dbReference>
<dbReference type="RefSeq" id="WP_185192354.1">
    <property type="nucleotide sequence ID" value="NZ_JACKXD010000002.1"/>
</dbReference>
<dbReference type="GO" id="GO:0016878">
    <property type="term" value="F:acid-thiol ligase activity"/>
    <property type="evidence" value="ECO:0007669"/>
    <property type="project" value="UniProtKB-ARBA"/>
</dbReference>
<dbReference type="InterPro" id="IPR050237">
    <property type="entry name" value="ATP-dep_AMP-bd_enzyme"/>
</dbReference>
<evidence type="ECO:0000259" key="1">
    <source>
        <dbReference type="Pfam" id="PF00501"/>
    </source>
</evidence>
<accession>A0A7J9SH02</accession>
<organism evidence="3 4">
    <name type="scientific">Halobellus ruber</name>
    <dbReference type="NCBI Taxonomy" id="2761102"/>
    <lineage>
        <taxon>Archaea</taxon>
        <taxon>Methanobacteriati</taxon>
        <taxon>Methanobacteriota</taxon>
        <taxon>Stenosarchaea group</taxon>
        <taxon>Halobacteria</taxon>
        <taxon>Halobacteriales</taxon>
        <taxon>Haloferacaceae</taxon>
        <taxon>Halobellus</taxon>
    </lineage>
</organism>
<dbReference type="Pfam" id="PF00501">
    <property type="entry name" value="AMP-binding"/>
    <property type="match status" value="1"/>
</dbReference>
<keyword evidence="3" id="KW-0436">Ligase</keyword>
<evidence type="ECO:0000259" key="2">
    <source>
        <dbReference type="Pfam" id="PF13193"/>
    </source>
</evidence>
<dbReference type="InterPro" id="IPR045851">
    <property type="entry name" value="AMP-bd_C_sf"/>
</dbReference>
<sequence length="556" mass="60621">MSELQTDTITWRDNVVTHRLDAFPEIEVTTYRGQTVRAYRDRPESLWKLFAAGAEASPEEAAFVFPETGVRRTYRELAERVHRVAAGLRDRGLTAGDRIALISGSRPEVIEVILASARIGAVTIPLNTGHSASEIEGMFDTAAPDLAVVESRSLDTLAGTGFETSGRRVIRIGDSDASGSYTDLLRHDEVSLDVAVPSPDDLCMIMHTSGTTGQPKGVPIEQFHCTNAVLNNVYVHGIDDGTTVLIPSPLFHVTGLVCGLFVAFAIGGTSVVLREYSPERFLRAVETERVEYCMGVPTHLILAAEEVDQRDHDTSSLVKFAYGGAPMPGEVLPTIRNAFPEIRLYHSYGKTENFAGIAAMLPDQYVDEHPNSVGMPSPVTEIAVVDEDRNRLPPGETGELAMRGPFVAERYLNAPGGSDEGFDDGWHYTGDVGVISDEGLIELRGRKGNMMIRGGENIYPAEIENTLLANEDVREAGVSSFPDDVLGERVLAAVVPKSGARLTEEELRRTCAATLADHKVPDIFRIVDELPRNQNGKLDRGQLVPEPLQFGIKFRG</sequence>
<comment type="caution">
    <text evidence="3">The sequence shown here is derived from an EMBL/GenBank/DDBJ whole genome shotgun (WGS) entry which is preliminary data.</text>
</comment>
<dbReference type="InterPro" id="IPR025110">
    <property type="entry name" value="AMP-bd_C"/>
</dbReference>
<dbReference type="Proteomes" id="UP000546257">
    <property type="component" value="Unassembled WGS sequence"/>
</dbReference>
<dbReference type="PANTHER" id="PTHR43767:SF1">
    <property type="entry name" value="NONRIBOSOMAL PEPTIDE SYNTHASE PES1 (EUROFUNG)-RELATED"/>
    <property type="match status" value="1"/>
</dbReference>
<gene>
    <name evidence="3" type="ORF">H5V44_06810</name>
</gene>